<keyword evidence="1" id="KW-1185">Reference proteome</keyword>
<protein>
    <submittedName>
        <fullName evidence="2">F-box domain-containing protein</fullName>
    </submittedName>
</protein>
<dbReference type="WBParaSite" id="L893_g13028.t1">
    <property type="protein sequence ID" value="L893_g13028.t1"/>
    <property type="gene ID" value="L893_g13028"/>
</dbReference>
<dbReference type="Proteomes" id="UP000095287">
    <property type="component" value="Unplaced"/>
</dbReference>
<sequence length="284" mass="32955">MDHLSYDLVEEVVSFLPRSDVETIAKVASRCTDLENWSFAAEDQLENRFLLDVDAYVQSVFVTEEEYSDEEDDFIEEDVEMRIFILVTRDLPNGKVEDWNFLRWRYAWIRHLTITALRVISLPVDPSVGASFSVEQNMLYRQEALDVYCKMLKAVQKGFVKVELSDDDSDADRIKELAIESLNKEIFLEKLIFQDCDLPPDAMAEISEAIAFEFGRKRGRSLEVRIPSSSNEKILPIVKRIAENWHQSDGAFEEKQVTWNRFPDVYDDPWFAIAESYEAIVVPT</sequence>
<organism evidence="1 2">
    <name type="scientific">Steinernema glaseri</name>
    <dbReference type="NCBI Taxonomy" id="37863"/>
    <lineage>
        <taxon>Eukaryota</taxon>
        <taxon>Metazoa</taxon>
        <taxon>Ecdysozoa</taxon>
        <taxon>Nematoda</taxon>
        <taxon>Chromadorea</taxon>
        <taxon>Rhabditida</taxon>
        <taxon>Tylenchina</taxon>
        <taxon>Panagrolaimomorpha</taxon>
        <taxon>Strongyloidoidea</taxon>
        <taxon>Steinernematidae</taxon>
        <taxon>Steinernema</taxon>
    </lineage>
</organism>
<proteinExistence type="predicted"/>
<evidence type="ECO:0000313" key="2">
    <source>
        <dbReference type="WBParaSite" id="L893_g13028.t1"/>
    </source>
</evidence>
<name>A0A1I7Y5T4_9BILA</name>
<evidence type="ECO:0000313" key="1">
    <source>
        <dbReference type="Proteomes" id="UP000095287"/>
    </source>
</evidence>
<accession>A0A1I7Y5T4</accession>
<dbReference type="AlphaFoldDB" id="A0A1I7Y5T4"/>
<reference evidence="2" key="1">
    <citation type="submission" date="2016-11" db="UniProtKB">
        <authorList>
            <consortium name="WormBaseParasite"/>
        </authorList>
    </citation>
    <scope>IDENTIFICATION</scope>
</reference>